<dbReference type="AlphaFoldDB" id="A0AAV5GJL6"/>
<keyword evidence="2" id="KW-1185">Reference proteome</keyword>
<sequence length="99" mass="10849">MALTGDQELAAEVFLAAQSALEHAVLPPQLRVDILELNSAQQVVIRGALGLLRGELGSDQVTRKLLVCAFRFVHLLRQLFGKSPCHFGIGELCRCFFSV</sequence>
<protein>
    <submittedName>
        <fullName evidence="1">Uncharacterized protein</fullName>
    </submittedName>
</protein>
<reference evidence="1 2" key="1">
    <citation type="submission" date="2021-12" db="EMBL/GenBank/DDBJ databases">
        <title>High titer production of polyol ester of fatty acids by Rhodotorula paludigena BS15 towards product separation-free biomass refinery.</title>
        <authorList>
            <person name="Mano J."/>
            <person name="Ono H."/>
            <person name="Tanaka T."/>
            <person name="Naito K."/>
            <person name="Sushida H."/>
            <person name="Ike M."/>
            <person name="Tokuyasu K."/>
            <person name="Kitaoka M."/>
        </authorList>
    </citation>
    <scope>NUCLEOTIDE SEQUENCE [LARGE SCALE GENOMIC DNA]</scope>
    <source>
        <strain evidence="1 2">BS15</strain>
    </source>
</reference>
<evidence type="ECO:0000313" key="2">
    <source>
        <dbReference type="Proteomes" id="UP001342314"/>
    </source>
</evidence>
<dbReference type="EMBL" id="BQKY01000005">
    <property type="protein sequence ID" value="GJN89685.1"/>
    <property type="molecule type" value="Genomic_DNA"/>
</dbReference>
<accession>A0AAV5GJL6</accession>
<organism evidence="1 2">
    <name type="scientific">Rhodotorula paludigena</name>
    <dbReference type="NCBI Taxonomy" id="86838"/>
    <lineage>
        <taxon>Eukaryota</taxon>
        <taxon>Fungi</taxon>
        <taxon>Dikarya</taxon>
        <taxon>Basidiomycota</taxon>
        <taxon>Pucciniomycotina</taxon>
        <taxon>Microbotryomycetes</taxon>
        <taxon>Sporidiobolales</taxon>
        <taxon>Sporidiobolaceae</taxon>
        <taxon>Rhodotorula</taxon>
    </lineage>
</organism>
<dbReference type="Proteomes" id="UP001342314">
    <property type="component" value="Unassembled WGS sequence"/>
</dbReference>
<gene>
    <name evidence="1" type="ORF">Rhopal_002672-T1</name>
</gene>
<comment type="caution">
    <text evidence="1">The sequence shown here is derived from an EMBL/GenBank/DDBJ whole genome shotgun (WGS) entry which is preliminary data.</text>
</comment>
<proteinExistence type="predicted"/>
<evidence type="ECO:0000313" key="1">
    <source>
        <dbReference type="EMBL" id="GJN89685.1"/>
    </source>
</evidence>
<name>A0AAV5GJL6_9BASI</name>